<evidence type="ECO:0000313" key="2">
    <source>
        <dbReference type="EMBL" id="MDQ0441138.1"/>
    </source>
</evidence>
<sequence length="48" mass="4712">MSVGLGSGRADLSGRVAAGPTGFHPLALWIAAASPVAATLLLLLRLAA</sequence>
<reference evidence="2 3" key="1">
    <citation type="submission" date="2023-07" db="EMBL/GenBank/DDBJ databases">
        <title>Genomic Encyclopedia of Type Strains, Phase IV (KMG-IV): sequencing the most valuable type-strain genomes for metagenomic binning, comparative biology and taxonomic classification.</title>
        <authorList>
            <person name="Goeker M."/>
        </authorList>
    </citation>
    <scope>NUCLEOTIDE SEQUENCE [LARGE SCALE GENOMIC DNA]</scope>
    <source>
        <strain evidence="2 3">DSM 19562</strain>
    </source>
</reference>
<accession>A0ABU0HFP5</accession>
<dbReference type="RefSeq" id="WP_238253105.1">
    <property type="nucleotide sequence ID" value="NZ_BPQX01000069.1"/>
</dbReference>
<keyword evidence="1" id="KW-0472">Membrane</keyword>
<name>A0ABU0HFP5_9HYPH</name>
<organism evidence="2 3">
    <name type="scientific">Methylobacterium persicinum</name>
    <dbReference type="NCBI Taxonomy" id="374426"/>
    <lineage>
        <taxon>Bacteria</taxon>
        <taxon>Pseudomonadati</taxon>
        <taxon>Pseudomonadota</taxon>
        <taxon>Alphaproteobacteria</taxon>
        <taxon>Hyphomicrobiales</taxon>
        <taxon>Methylobacteriaceae</taxon>
        <taxon>Methylobacterium</taxon>
    </lineage>
</organism>
<proteinExistence type="predicted"/>
<keyword evidence="3" id="KW-1185">Reference proteome</keyword>
<feature type="transmembrane region" description="Helical" evidence="1">
    <location>
        <begin position="26"/>
        <end position="47"/>
    </location>
</feature>
<keyword evidence="1" id="KW-0812">Transmembrane</keyword>
<evidence type="ECO:0000313" key="3">
    <source>
        <dbReference type="Proteomes" id="UP001236369"/>
    </source>
</evidence>
<keyword evidence="1" id="KW-1133">Transmembrane helix</keyword>
<dbReference type="Proteomes" id="UP001236369">
    <property type="component" value="Unassembled WGS sequence"/>
</dbReference>
<protein>
    <submittedName>
        <fullName evidence="2">Uncharacterized protein</fullName>
    </submittedName>
</protein>
<dbReference type="EMBL" id="JAUSVV010000001">
    <property type="protein sequence ID" value="MDQ0441138.1"/>
    <property type="molecule type" value="Genomic_DNA"/>
</dbReference>
<gene>
    <name evidence="2" type="ORF">QO016_000615</name>
</gene>
<comment type="caution">
    <text evidence="2">The sequence shown here is derived from an EMBL/GenBank/DDBJ whole genome shotgun (WGS) entry which is preliminary data.</text>
</comment>
<evidence type="ECO:0000256" key="1">
    <source>
        <dbReference type="SAM" id="Phobius"/>
    </source>
</evidence>